<gene>
    <name evidence="4" type="ORF">WJX84_003580</name>
</gene>
<proteinExistence type="inferred from homology"/>
<dbReference type="InterPro" id="IPR011009">
    <property type="entry name" value="Kinase-like_dom_sf"/>
</dbReference>
<evidence type="ECO:0000256" key="1">
    <source>
        <dbReference type="ARBA" id="ARBA00009670"/>
    </source>
</evidence>
<organism evidence="4 5">
    <name type="scientific">Apatococcus fuscideae</name>
    <dbReference type="NCBI Taxonomy" id="2026836"/>
    <lineage>
        <taxon>Eukaryota</taxon>
        <taxon>Viridiplantae</taxon>
        <taxon>Chlorophyta</taxon>
        <taxon>core chlorophytes</taxon>
        <taxon>Trebouxiophyceae</taxon>
        <taxon>Chlorellales</taxon>
        <taxon>Chlorellaceae</taxon>
        <taxon>Apatococcus</taxon>
    </lineage>
</organism>
<protein>
    <recommendedName>
        <fullName evidence="3">ABC1 atypical kinase-like domain-containing protein</fullName>
    </recommendedName>
</protein>
<dbReference type="InterPro" id="IPR044095">
    <property type="entry name" value="ADCK2_dom"/>
</dbReference>
<dbReference type="PANTHER" id="PTHR45890:SF1">
    <property type="entry name" value="AARF DOMAIN CONTAINING KINASE 2"/>
    <property type="match status" value="1"/>
</dbReference>
<feature type="domain" description="ABC1 atypical kinase-like" evidence="3">
    <location>
        <begin position="310"/>
        <end position="590"/>
    </location>
</feature>
<dbReference type="SUPFAM" id="SSF56112">
    <property type="entry name" value="Protein kinase-like (PK-like)"/>
    <property type="match status" value="1"/>
</dbReference>
<accession>A0AAW1T965</accession>
<dbReference type="AlphaFoldDB" id="A0AAW1T965"/>
<keyword evidence="2" id="KW-0812">Transmembrane</keyword>
<feature type="transmembrane region" description="Helical" evidence="2">
    <location>
        <begin position="243"/>
        <end position="264"/>
    </location>
</feature>
<name>A0AAW1T965_9CHLO</name>
<sequence length="722" mass="80744">MPLAHEAWLTLRQSLTLLAEEQLLSAKTFSSSIQPSHTPLHYQTRAEAFLDRAMQPWRQQHWQLQQPHFKQALPHNPFQGFKQHLTSAESQQHFQRFQSTIGVHGCQTWAGFGAAELKRNTQWWRSLHEVYRNPHVPDWVRHRLPEFDWPSMRAWRLRELGIRPEAQHLRVAVINTLASGYGHIQRMLPIVVAQALQPNKYALAHSCPSERGMPGPLGEVIVPAGFLGGCWQVWGFLADTARLAALLFIFLPAILTSPMAYHWFSWRAAWMKRFRQAVERAGPAFIKWGQWAATRRDLFPPDFCAELQHLHTQAPSHPVADTFAALDRALQLPVTDLFDEFDGQPVASGSIGQVHRAVLGEQGASATGMPAGTVVAVKVRHPGVGFQIERDFRLMMRLAGLTSWLPGLRDLRLEESLRQFSTPLREQVDLGQEARNLWQFNFNFRGSSNVRFPFPLYPLVDQEVLVETFEHGKLISHYIDDQAGKHRKRLAKIGGQAVLQMMLKDNLIHSDLHPGNIMVVMEPPAQPLLAASYKLLSFLGKQNSPAAIDLLRPRLVLLDVGMATALSKMDQTNMMHLFRAFSEKDAPAMADATLAFSGASQSCPDPLAFRTHVQDFFAPIAAAKSDSWEGTGHAGGAEAMSGVLDMVRSHKVSLPGHICAVVVTTLVLEGWSSQLDPHHSVFAEVEAIFDPLKALKTRLNLTLAEQLPNAFGDVPSADFAIC</sequence>
<dbReference type="EMBL" id="JALJOV010000192">
    <property type="protein sequence ID" value="KAK9866074.1"/>
    <property type="molecule type" value="Genomic_DNA"/>
</dbReference>
<comment type="similarity">
    <text evidence="1">Belongs to the protein kinase superfamily. ADCK protein kinase family.</text>
</comment>
<keyword evidence="2" id="KW-0472">Membrane</keyword>
<comment type="caution">
    <text evidence="4">The sequence shown here is derived from an EMBL/GenBank/DDBJ whole genome shotgun (WGS) entry which is preliminary data.</text>
</comment>
<dbReference type="CDD" id="cd13971">
    <property type="entry name" value="ADCK2-like"/>
    <property type="match status" value="1"/>
</dbReference>
<feature type="transmembrane region" description="Helical" evidence="2">
    <location>
        <begin position="220"/>
        <end position="237"/>
    </location>
</feature>
<evidence type="ECO:0000259" key="3">
    <source>
        <dbReference type="Pfam" id="PF03109"/>
    </source>
</evidence>
<evidence type="ECO:0000313" key="4">
    <source>
        <dbReference type="EMBL" id="KAK9866074.1"/>
    </source>
</evidence>
<evidence type="ECO:0000256" key="2">
    <source>
        <dbReference type="SAM" id="Phobius"/>
    </source>
</evidence>
<dbReference type="InterPro" id="IPR052402">
    <property type="entry name" value="ADCK_kinase"/>
</dbReference>
<dbReference type="PANTHER" id="PTHR45890">
    <property type="entry name" value="AARF DOMAIN CONTAINING KINASE 2 (PREDICTED)"/>
    <property type="match status" value="1"/>
</dbReference>
<keyword evidence="2" id="KW-1133">Transmembrane helix</keyword>
<reference evidence="4 5" key="1">
    <citation type="journal article" date="2024" name="Nat. Commun.">
        <title>Phylogenomics reveals the evolutionary origins of lichenization in chlorophyte algae.</title>
        <authorList>
            <person name="Puginier C."/>
            <person name="Libourel C."/>
            <person name="Otte J."/>
            <person name="Skaloud P."/>
            <person name="Haon M."/>
            <person name="Grisel S."/>
            <person name="Petersen M."/>
            <person name="Berrin J.G."/>
            <person name="Delaux P.M."/>
            <person name="Dal Grande F."/>
            <person name="Keller J."/>
        </authorList>
    </citation>
    <scope>NUCLEOTIDE SEQUENCE [LARGE SCALE GENOMIC DNA]</scope>
    <source>
        <strain evidence="4 5">SAG 2523</strain>
    </source>
</reference>
<keyword evidence="5" id="KW-1185">Reference proteome</keyword>
<dbReference type="Pfam" id="PF03109">
    <property type="entry name" value="ABC1"/>
    <property type="match status" value="1"/>
</dbReference>
<evidence type="ECO:0000313" key="5">
    <source>
        <dbReference type="Proteomes" id="UP001485043"/>
    </source>
</evidence>
<dbReference type="Proteomes" id="UP001485043">
    <property type="component" value="Unassembled WGS sequence"/>
</dbReference>
<dbReference type="InterPro" id="IPR004147">
    <property type="entry name" value="ABC1_dom"/>
</dbReference>